<proteinExistence type="predicted"/>
<dbReference type="CDD" id="cd00397">
    <property type="entry name" value="DNA_BRE_C"/>
    <property type="match status" value="1"/>
</dbReference>
<dbReference type="PROSITE" id="PS51898">
    <property type="entry name" value="TYR_RECOMBINASE"/>
    <property type="match status" value="1"/>
</dbReference>
<dbReference type="InterPro" id="IPR011010">
    <property type="entry name" value="DNA_brk_join_enz"/>
</dbReference>
<dbReference type="GO" id="GO:0015074">
    <property type="term" value="P:DNA integration"/>
    <property type="evidence" value="ECO:0007669"/>
    <property type="project" value="InterPro"/>
</dbReference>
<name>T0ZNQ1_9ZZZZ</name>
<feature type="non-terminal residue" evidence="3">
    <location>
        <position position="1"/>
    </location>
</feature>
<keyword evidence="1" id="KW-0233">DNA recombination</keyword>
<evidence type="ECO:0000313" key="3">
    <source>
        <dbReference type="EMBL" id="EQD46308.1"/>
    </source>
</evidence>
<reference evidence="3" key="2">
    <citation type="journal article" date="2014" name="ISME J.">
        <title>Microbial stratification in low pH oxic and suboxic macroscopic growths along an acid mine drainage.</title>
        <authorList>
            <person name="Mendez-Garcia C."/>
            <person name="Mesa V."/>
            <person name="Sprenger R.R."/>
            <person name="Richter M."/>
            <person name="Diez M.S."/>
            <person name="Solano J."/>
            <person name="Bargiela R."/>
            <person name="Golyshina O.V."/>
            <person name="Manteca A."/>
            <person name="Ramos J.L."/>
            <person name="Gallego J.R."/>
            <person name="Llorente I."/>
            <person name="Martins Dos Santos V.A."/>
            <person name="Jensen O.N."/>
            <person name="Pelaez A.I."/>
            <person name="Sanchez J."/>
            <person name="Ferrer M."/>
        </authorList>
    </citation>
    <scope>NUCLEOTIDE SEQUENCE</scope>
</reference>
<dbReference type="Pfam" id="PF00589">
    <property type="entry name" value="Phage_integrase"/>
    <property type="match status" value="1"/>
</dbReference>
<organism evidence="3">
    <name type="scientific">mine drainage metagenome</name>
    <dbReference type="NCBI Taxonomy" id="410659"/>
    <lineage>
        <taxon>unclassified sequences</taxon>
        <taxon>metagenomes</taxon>
        <taxon>ecological metagenomes</taxon>
    </lineage>
</organism>
<comment type="caution">
    <text evidence="3">The sequence shown here is derived from an EMBL/GenBank/DDBJ whole genome shotgun (WGS) entry which is preliminary data.</text>
</comment>
<gene>
    <name evidence="3" type="ORF">B1B_12676</name>
</gene>
<evidence type="ECO:0000259" key="2">
    <source>
        <dbReference type="PROSITE" id="PS51898"/>
    </source>
</evidence>
<dbReference type="AlphaFoldDB" id="T0ZNQ1"/>
<dbReference type="GO" id="GO:0003677">
    <property type="term" value="F:DNA binding"/>
    <property type="evidence" value="ECO:0007669"/>
    <property type="project" value="InterPro"/>
</dbReference>
<feature type="domain" description="Tyr recombinase" evidence="2">
    <location>
        <begin position="80"/>
        <end position="218"/>
    </location>
</feature>
<dbReference type="EMBL" id="AUZY01008318">
    <property type="protein sequence ID" value="EQD46308.1"/>
    <property type="molecule type" value="Genomic_DNA"/>
</dbReference>
<dbReference type="GO" id="GO:0006310">
    <property type="term" value="P:DNA recombination"/>
    <property type="evidence" value="ECO:0007669"/>
    <property type="project" value="UniProtKB-KW"/>
</dbReference>
<evidence type="ECO:0000256" key="1">
    <source>
        <dbReference type="ARBA" id="ARBA00023172"/>
    </source>
</evidence>
<dbReference type="InterPro" id="IPR013762">
    <property type="entry name" value="Integrase-like_cat_sf"/>
</dbReference>
<reference evidence="3" key="1">
    <citation type="submission" date="2013-08" db="EMBL/GenBank/DDBJ databases">
        <authorList>
            <person name="Mendez C."/>
            <person name="Richter M."/>
            <person name="Ferrer M."/>
            <person name="Sanchez J."/>
        </authorList>
    </citation>
    <scope>NUCLEOTIDE SEQUENCE</scope>
</reference>
<dbReference type="SUPFAM" id="SSF56349">
    <property type="entry name" value="DNA breaking-rejoining enzymes"/>
    <property type="match status" value="1"/>
</dbReference>
<protein>
    <submittedName>
        <fullName evidence="3">Site-specific recombinase, phage integrase family protein</fullName>
    </submittedName>
</protein>
<dbReference type="InterPro" id="IPR002104">
    <property type="entry name" value="Integrase_catalytic"/>
</dbReference>
<sequence>HAMATVSKSARYLRHFEEDKGLDLDPRTLTEERVVEWIAGCRERGTHPKTLNNYVRELNLWSRFHKLTWKLPYFRRHAPVLMDLLGEDDEMRLRTVRFPDPAVDARNRAMILLSLDQGPRRREMLQMKLSDLVDTPGGGRGVMVRRGKGDKDRLLYLAPETAAAIEEYVDRYRIQSDPSSLFTGRKGPISYGMMGKIASQIGVAAGLRRFGWHRGRTG</sequence>
<dbReference type="Gene3D" id="1.10.443.10">
    <property type="entry name" value="Intergrase catalytic core"/>
    <property type="match status" value="1"/>
</dbReference>
<accession>T0ZNQ1</accession>